<evidence type="ECO:0000313" key="7">
    <source>
        <dbReference type="EMBL" id="KPC54518.1"/>
    </source>
</evidence>
<evidence type="ECO:0000256" key="5">
    <source>
        <dbReference type="ARBA" id="ARBA00023136"/>
    </source>
</evidence>
<feature type="transmembrane region" description="Helical" evidence="6">
    <location>
        <begin position="109"/>
        <end position="129"/>
    </location>
</feature>
<accession>A0A0N0XKD7</accession>
<evidence type="ECO:0000256" key="1">
    <source>
        <dbReference type="ARBA" id="ARBA00004651"/>
    </source>
</evidence>
<dbReference type="PANTHER" id="PTHR23291">
    <property type="entry name" value="BAX INHIBITOR-RELATED"/>
    <property type="match status" value="1"/>
</dbReference>
<name>A0A0N0XKD7_9NEIS</name>
<dbReference type="Proteomes" id="UP000037939">
    <property type="component" value="Unassembled WGS sequence"/>
</dbReference>
<evidence type="ECO:0000256" key="4">
    <source>
        <dbReference type="ARBA" id="ARBA00022989"/>
    </source>
</evidence>
<dbReference type="EMBL" id="LAQT01000002">
    <property type="protein sequence ID" value="KPC54518.1"/>
    <property type="molecule type" value="Genomic_DNA"/>
</dbReference>
<keyword evidence="7" id="KW-0378">Hydrolase</keyword>
<dbReference type="InterPro" id="IPR006214">
    <property type="entry name" value="Bax_inhibitor_1-related"/>
</dbReference>
<evidence type="ECO:0000256" key="2">
    <source>
        <dbReference type="ARBA" id="ARBA00022475"/>
    </source>
</evidence>
<feature type="transmembrane region" description="Helical" evidence="6">
    <location>
        <begin position="141"/>
        <end position="161"/>
    </location>
</feature>
<dbReference type="GO" id="GO:0005886">
    <property type="term" value="C:plasma membrane"/>
    <property type="evidence" value="ECO:0007669"/>
    <property type="project" value="UniProtKB-SubCell"/>
</dbReference>
<dbReference type="CDD" id="cd10433">
    <property type="entry name" value="YccA_like"/>
    <property type="match status" value="1"/>
</dbReference>
<comment type="subcellular location">
    <subcellularLocation>
        <location evidence="1">Cell membrane</location>
        <topology evidence="1">Multi-pass membrane protein</topology>
    </subcellularLocation>
</comment>
<keyword evidence="7" id="KW-0645">Protease</keyword>
<evidence type="ECO:0000256" key="3">
    <source>
        <dbReference type="ARBA" id="ARBA00022692"/>
    </source>
</evidence>
<dbReference type="RefSeq" id="WP_053936309.1">
    <property type="nucleotide sequence ID" value="NZ_LAQT01000002.1"/>
</dbReference>
<dbReference type="AlphaFoldDB" id="A0A0N0XKD7"/>
<gene>
    <name evidence="7" type="primary">yccA</name>
    <name evidence="7" type="ORF">WG78_03050</name>
</gene>
<keyword evidence="2" id="KW-1003">Cell membrane</keyword>
<evidence type="ECO:0000313" key="8">
    <source>
        <dbReference type="Proteomes" id="UP000037939"/>
    </source>
</evidence>
<keyword evidence="8" id="KW-1185">Reference proteome</keyword>
<feature type="transmembrane region" description="Helical" evidence="6">
    <location>
        <begin position="25"/>
        <end position="45"/>
    </location>
</feature>
<comment type="caution">
    <text evidence="7">The sequence shown here is derived from an EMBL/GenBank/DDBJ whole genome shotgun (WGS) entry which is preliminary data.</text>
</comment>
<feature type="transmembrane region" description="Helical" evidence="6">
    <location>
        <begin position="200"/>
        <end position="220"/>
    </location>
</feature>
<dbReference type="GO" id="GO:0006508">
    <property type="term" value="P:proteolysis"/>
    <property type="evidence" value="ECO:0007669"/>
    <property type="project" value="UniProtKB-KW"/>
</dbReference>
<keyword evidence="4 6" id="KW-1133">Transmembrane helix</keyword>
<dbReference type="PANTHER" id="PTHR23291:SF115">
    <property type="entry name" value="MODULATOR OF FTSH PROTEASE YCCA"/>
    <property type="match status" value="1"/>
</dbReference>
<dbReference type="GO" id="GO:0008233">
    <property type="term" value="F:peptidase activity"/>
    <property type="evidence" value="ECO:0007669"/>
    <property type="project" value="UniProtKB-KW"/>
</dbReference>
<evidence type="ECO:0000256" key="6">
    <source>
        <dbReference type="RuleBase" id="RU004379"/>
    </source>
</evidence>
<feature type="transmembrane region" description="Helical" evidence="6">
    <location>
        <begin position="51"/>
        <end position="69"/>
    </location>
</feature>
<dbReference type="STRING" id="857265.WG78_03050"/>
<dbReference type="PATRIC" id="fig|857265.3.peg.626"/>
<comment type="similarity">
    <text evidence="6">Belongs to the BI1 family.</text>
</comment>
<sequence length="226" mass="24293">MQFNPAQYGGAAHAVERNRVLRNTYFLLALSMLPTAAGALLGISMHFAMTPMFGVILFLGISFGMFYAIEKTKNSAMGVVLLLAYTGFMGLWLSQILQVALRFSNGASLIGTAAVGTGAIFFTLAGIATVTKKDFSFMSKFLFIGVIMLILASLANIFFAIPAASLAISAVAVMIFSAYILVDVSRIVNGGETNYITATLQLYLDVYNVFISLLNILMAFSGNNRN</sequence>
<organism evidence="7 8">
    <name type="scientific">Amantichitinum ursilacus</name>
    <dbReference type="NCBI Taxonomy" id="857265"/>
    <lineage>
        <taxon>Bacteria</taxon>
        <taxon>Pseudomonadati</taxon>
        <taxon>Pseudomonadota</taxon>
        <taxon>Betaproteobacteria</taxon>
        <taxon>Neisseriales</taxon>
        <taxon>Chitinibacteraceae</taxon>
        <taxon>Amantichitinum</taxon>
    </lineage>
</organism>
<keyword evidence="3 6" id="KW-0812">Transmembrane</keyword>
<dbReference type="OrthoDB" id="9813298at2"/>
<proteinExistence type="inferred from homology"/>
<feature type="transmembrane region" description="Helical" evidence="6">
    <location>
        <begin position="76"/>
        <end position="97"/>
    </location>
</feature>
<dbReference type="Pfam" id="PF01027">
    <property type="entry name" value="Bax1-I"/>
    <property type="match status" value="1"/>
</dbReference>
<feature type="transmembrane region" description="Helical" evidence="6">
    <location>
        <begin position="167"/>
        <end position="188"/>
    </location>
</feature>
<reference evidence="7 8" key="1">
    <citation type="submission" date="2015-07" db="EMBL/GenBank/DDBJ databases">
        <title>Draft genome sequence of the Amantichitinum ursilacus IGB-41, a new chitin-degrading bacterium.</title>
        <authorList>
            <person name="Kirstahler P."/>
            <person name="Guenther M."/>
            <person name="Grumaz C."/>
            <person name="Rupp S."/>
            <person name="Zibek S."/>
            <person name="Sohn K."/>
        </authorList>
    </citation>
    <scope>NUCLEOTIDE SEQUENCE [LARGE SCALE GENOMIC DNA]</scope>
    <source>
        <strain evidence="7 8">IGB-41</strain>
    </source>
</reference>
<keyword evidence="5 6" id="KW-0472">Membrane</keyword>
<protein>
    <submittedName>
        <fullName evidence="7">Modulator of FtsH protease YccA</fullName>
    </submittedName>
</protein>